<dbReference type="GO" id="GO:0016791">
    <property type="term" value="F:phosphatase activity"/>
    <property type="evidence" value="ECO:0007669"/>
    <property type="project" value="TreeGrafter"/>
</dbReference>
<dbReference type="InterPro" id="IPR001932">
    <property type="entry name" value="PPM-type_phosphatase-like_dom"/>
</dbReference>
<accession>A0A285EIH0</accession>
<dbReference type="SUPFAM" id="SSF55781">
    <property type="entry name" value="GAF domain-like"/>
    <property type="match status" value="1"/>
</dbReference>
<protein>
    <submittedName>
        <fullName evidence="3">PAS domain S-box-containing protein</fullName>
    </submittedName>
</protein>
<keyword evidence="4" id="KW-1185">Reference proteome</keyword>
<dbReference type="InterPro" id="IPR003018">
    <property type="entry name" value="GAF"/>
</dbReference>
<dbReference type="SUPFAM" id="SSF55785">
    <property type="entry name" value="PYP-like sensor domain (PAS domain)"/>
    <property type="match status" value="1"/>
</dbReference>
<organism evidence="3 4">
    <name type="scientific">Geodermatophilus sabuli</name>
    <dbReference type="NCBI Taxonomy" id="1564158"/>
    <lineage>
        <taxon>Bacteria</taxon>
        <taxon>Bacillati</taxon>
        <taxon>Actinomycetota</taxon>
        <taxon>Actinomycetes</taxon>
        <taxon>Geodermatophilales</taxon>
        <taxon>Geodermatophilaceae</taxon>
        <taxon>Geodermatophilus</taxon>
    </lineage>
</organism>
<evidence type="ECO:0000256" key="1">
    <source>
        <dbReference type="ARBA" id="ARBA00022801"/>
    </source>
</evidence>
<dbReference type="SMART" id="SM00065">
    <property type="entry name" value="GAF"/>
    <property type="match status" value="1"/>
</dbReference>
<dbReference type="Pfam" id="PF00989">
    <property type="entry name" value="PAS"/>
    <property type="match status" value="1"/>
</dbReference>
<dbReference type="InterPro" id="IPR029016">
    <property type="entry name" value="GAF-like_dom_sf"/>
</dbReference>
<gene>
    <name evidence="3" type="ORF">SAMN06893097_10974</name>
</gene>
<dbReference type="Gene3D" id="3.30.450.20">
    <property type="entry name" value="PAS domain"/>
    <property type="match status" value="1"/>
</dbReference>
<dbReference type="SMART" id="SM00331">
    <property type="entry name" value="PP2C_SIG"/>
    <property type="match status" value="1"/>
</dbReference>
<proteinExistence type="predicted"/>
<feature type="domain" description="PAS" evidence="2">
    <location>
        <begin position="34"/>
        <end position="80"/>
    </location>
</feature>
<dbReference type="InterPro" id="IPR000014">
    <property type="entry name" value="PAS"/>
</dbReference>
<dbReference type="Proteomes" id="UP000219514">
    <property type="component" value="Unassembled WGS sequence"/>
</dbReference>
<keyword evidence="1" id="KW-0378">Hydrolase</keyword>
<dbReference type="PROSITE" id="PS50112">
    <property type="entry name" value="PAS"/>
    <property type="match status" value="1"/>
</dbReference>
<dbReference type="EMBL" id="OBDO01000009">
    <property type="protein sequence ID" value="SNX97994.1"/>
    <property type="molecule type" value="Genomic_DNA"/>
</dbReference>
<dbReference type="SMART" id="SM00091">
    <property type="entry name" value="PAS"/>
    <property type="match status" value="1"/>
</dbReference>
<dbReference type="InterPro" id="IPR035965">
    <property type="entry name" value="PAS-like_dom_sf"/>
</dbReference>
<dbReference type="RefSeq" id="WP_260179462.1">
    <property type="nucleotide sequence ID" value="NZ_JACHXB010000001.1"/>
</dbReference>
<dbReference type="Pfam" id="PF13185">
    <property type="entry name" value="GAF_2"/>
    <property type="match status" value="1"/>
</dbReference>
<evidence type="ECO:0000259" key="2">
    <source>
        <dbReference type="PROSITE" id="PS50112"/>
    </source>
</evidence>
<name>A0A285EIH0_9ACTN</name>
<dbReference type="NCBIfam" id="TIGR00229">
    <property type="entry name" value="sensory_box"/>
    <property type="match status" value="1"/>
</dbReference>
<dbReference type="Gene3D" id="3.30.450.40">
    <property type="match status" value="1"/>
</dbReference>
<evidence type="ECO:0000313" key="4">
    <source>
        <dbReference type="Proteomes" id="UP000219514"/>
    </source>
</evidence>
<reference evidence="3 4" key="1">
    <citation type="submission" date="2017-09" db="EMBL/GenBank/DDBJ databases">
        <authorList>
            <person name="Ehlers B."/>
            <person name="Leendertz F.H."/>
        </authorList>
    </citation>
    <scope>NUCLEOTIDE SEQUENCE [LARGE SCALE GENOMIC DNA]</scope>
    <source>
        <strain evidence="3 4">DSM 46844</strain>
    </source>
</reference>
<evidence type="ECO:0000313" key="3">
    <source>
        <dbReference type="EMBL" id="SNX97994.1"/>
    </source>
</evidence>
<dbReference type="Gene3D" id="3.60.40.10">
    <property type="entry name" value="PPM-type phosphatase domain"/>
    <property type="match status" value="1"/>
</dbReference>
<dbReference type="GO" id="GO:0006355">
    <property type="term" value="P:regulation of DNA-templated transcription"/>
    <property type="evidence" value="ECO:0007669"/>
    <property type="project" value="InterPro"/>
</dbReference>
<dbReference type="InterPro" id="IPR052016">
    <property type="entry name" value="Bact_Sigma-Reg"/>
</dbReference>
<sequence length="573" mass="59859">MTDRVGSLSSQLEEKRNTEAMASEFDSAVAAPFLLTALPDTVVVADATGHISYVNPAVRVLLGYEPSAVLGLPLEALVPERVRGRHGADFARFLTTGHGELAGRTTQLPALHASGHEVAVDVTLAMLPPPPGGGAEQAGVVAVLRDASTTILLERQLLVGRYLTATLRVTEALTEAPDADVAFRDLLPTLCTELDWDTATLWQPDAATGRLLHARTWTAPGEQPGALHAESRTRRFRRGEGLPGLAWAQRLPVGVEDVCSDPRFTRAAAAHSDGLRSAVAFPVLTGDTVLAVCELFSRGQRSVPPELVEVLAHAGRQIGQFLGRLRAESDVRELADTLQRSLLPSHLPAIPGVELAARYRPSGGSALVGGDTYDVMPLPDGRWMVLMADVCGTGAEAAAVTALTRHTARAAVASGDPAEVLRAVNAALLHEQADGPLRFVTACCLVLSPGPDGVRATVGVAGHPLPLLTTPAGTTEVGVVGRPLGVDADLHLDVVDVEVPPGSTLVLYTDGVTEARDDVGAQFGEEGLARVVSSAPAGAEATVAAVNSAVDEQLHRSRHEADDLAVLALAVPT</sequence>
<dbReference type="PANTHER" id="PTHR43156">
    <property type="entry name" value="STAGE II SPORULATION PROTEIN E-RELATED"/>
    <property type="match status" value="1"/>
</dbReference>
<dbReference type="PANTHER" id="PTHR43156:SF2">
    <property type="entry name" value="STAGE II SPORULATION PROTEIN E"/>
    <property type="match status" value="1"/>
</dbReference>
<dbReference type="InterPro" id="IPR013767">
    <property type="entry name" value="PAS_fold"/>
</dbReference>
<dbReference type="SUPFAM" id="SSF81606">
    <property type="entry name" value="PP2C-like"/>
    <property type="match status" value="1"/>
</dbReference>
<dbReference type="Pfam" id="PF07228">
    <property type="entry name" value="SpoIIE"/>
    <property type="match status" value="1"/>
</dbReference>
<dbReference type="AlphaFoldDB" id="A0A285EIH0"/>
<dbReference type="CDD" id="cd00130">
    <property type="entry name" value="PAS"/>
    <property type="match status" value="1"/>
</dbReference>
<dbReference type="InterPro" id="IPR036457">
    <property type="entry name" value="PPM-type-like_dom_sf"/>
</dbReference>